<evidence type="ECO:0000259" key="10">
    <source>
        <dbReference type="Pfam" id="PF25994"/>
    </source>
</evidence>
<dbReference type="NCBIfam" id="TIGR01843">
    <property type="entry name" value="type_I_hlyD"/>
    <property type="match status" value="1"/>
</dbReference>
<organism evidence="12 13">
    <name type="scientific">Stella humosa</name>
    <dbReference type="NCBI Taxonomy" id="94"/>
    <lineage>
        <taxon>Bacteria</taxon>
        <taxon>Pseudomonadati</taxon>
        <taxon>Pseudomonadota</taxon>
        <taxon>Alphaproteobacteria</taxon>
        <taxon>Rhodospirillales</taxon>
        <taxon>Stellaceae</taxon>
        <taxon>Stella</taxon>
    </lineage>
</organism>
<dbReference type="GO" id="GO:0015031">
    <property type="term" value="P:protein transport"/>
    <property type="evidence" value="ECO:0007669"/>
    <property type="project" value="InterPro"/>
</dbReference>
<dbReference type="AlphaFoldDB" id="A0A3N1MIC7"/>
<feature type="transmembrane region" description="Helical" evidence="9">
    <location>
        <begin position="51"/>
        <end position="72"/>
    </location>
</feature>
<evidence type="ECO:0000256" key="7">
    <source>
        <dbReference type="ARBA" id="ARBA00022989"/>
    </source>
</evidence>
<dbReference type="Gene3D" id="2.40.30.170">
    <property type="match status" value="1"/>
</dbReference>
<evidence type="ECO:0000256" key="1">
    <source>
        <dbReference type="ARBA" id="ARBA00004377"/>
    </source>
</evidence>
<name>A0A3N1MIC7_9PROT</name>
<evidence type="ECO:0000256" key="2">
    <source>
        <dbReference type="ARBA" id="ARBA00009477"/>
    </source>
</evidence>
<evidence type="ECO:0000313" key="13">
    <source>
        <dbReference type="Proteomes" id="UP000278222"/>
    </source>
</evidence>
<keyword evidence="13" id="KW-1185">Reference proteome</keyword>
<gene>
    <name evidence="12" type="ORF">EDC65_0104</name>
</gene>
<dbReference type="PRINTS" id="PR01490">
    <property type="entry name" value="RTXTOXIND"/>
</dbReference>
<reference evidence="12 13" key="1">
    <citation type="submission" date="2018-11" db="EMBL/GenBank/DDBJ databases">
        <title>Genomic Encyclopedia of Type Strains, Phase IV (KMG-IV): sequencing the most valuable type-strain genomes for metagenomic binning, comparative biology and taxonomic classification.</title>
        <authorList>
            <person name="Goeker M."/>
        </authorList>
    </citation>
    <scope>NUCLEOTIDE SEQUENCE [LARGE SCALE GENOMIC DNA]</scope>
    <source>
        <strain evidence="12 13">DSM 5900</strain>
    </source>
</reference>
<dbReference type="Pfam" id="PF26002">
    <property type="entry name" value="Beta-barrel_AprE"/>
    <property type="match status" value="1"/>
</dbReference>
<dbReference type="InterPro" id="IPR010129">
    <property type="entry name" value="T1SS_HlyD"/>
</dbReference>
<keyword evidence="7 9" id="KW-1133">Transmembrane helix</keyword>
<dbReference type="Pfam" id="PF25994">
    <property type="entry name" value="HH_AprE"/>
    <property type="match status" value="1"/>
</dbReference>
<dbReference type="RefSeq" id="WP_123687750.1">
    <property type="nucleotide sequence ID" value="NZ_AP019700.1"/>
</dbReference>
<proteinExistence type="inferred from homology"/>
<dbReference type="PANTHER" id="PTHR30386">
    <property type="entry name" value="MEMBRANE FUSION SUBUNIT OF EMRAB-TOLC MULTIDRUG EFFLUX PUMP"/>
    <property type="match status" value="1"/>
</dbReference>
<dbReference type="GO" id="GO:0005886">
    <property type="term" value="C:plasma membrane"/>
    <property type="evidence" value="ECO:0007669"/>
    <property type="project" value="UniProtKB-SubCell"/>
</dbReference>
<sequence>MSDVTSINHLPANKKGDTTLAEAMMVDGAVAPEEEANLYNIDAIRRSIRRWTIVGIVTIVTFFGGFVGWAAVADLDSASVAPGTVGVFLNRQAVQHLEGGIVREIKARDGDQVKAGDVVIELDDTQARANLQINQKRYTGLIATEARLLAERDLRERIDYPQALVKAAETDSETKDILLSQTNVFEARRASMKGQEGILRQRMVQSREQIGGFEAQQRARADQIRLINEEVATVQRLLETGNALKPRLLALQRAKAELEGQRGDLVANIARVKQVIGESELQILNINTEMQRTVTQELRDTQTQMLDTAERIRVAQDVLRRTAVIAPVDGEVVNLKYFAVGAVVRPGDTIMEVVPSNDVRIIDVKVNPNDIDTVRVGATARVRLTAFNQRVTPQIDGKVIQVSADAIVDPQSGIPTYHARIAVPMEALRAADLDPSQLLPGMPATAMIWTGQRTALEYFLQPFMTAFRTAFRED</sequence>
<dbReference type="InterPro" id="IPR050739">
    <property type="entry name" value="MFP"/>
</dbReference>
<protein>
    <recommendedName>
        <fullName evidence="9">Membrane fusion protein (MFP) family protein</fullName>
    </recommendedName>
</protein>
<keyword evidence="4 9" id="KW-1003">Cell membrane</keyword>
<keyword evidence="6 9" id="KW-0812">Transmembrane</keyword>
<evidence type="ECO:0000256" key="5">
    <source>
        <dbReference type="ARBA" id="ARBA00022519"/>
    </source>
</evidence>
<evidence type="ECO:0000256" key="8">
    <source>
        <dbReference type="ARBA" id="ARBA00023136"/>
    </source>
</evidence>
<dbReference type="SUPFAM" id="SSF111369">
    <property type="entry name" value="HlyD-like secretion proteins"/>
    <property type="match status" value="1"/>
</dbReference>
<dbReference type="Proteomes" id="UP000278222">
    <property type="component" value="Unassembled WGS sequence"/>
</dbReference>
<keyword evidence="3 9" id="KW-0813">Transport</keyword>
<comment type="subcellular location">
    <subcellularLocation>
        <location evidence="1 9">Cell inner membrane</location>
        <topology evidence="1 9">Single-pass membrane protein</topology>
    </subcellularLocation>
</comment>
<comment type="similarity">
    <text evidence="2 9">Belongs to the membrane fusion protein (MFP) (TC 8.A.1) family.</text>
</comment>
<evidence type="ECO:0000256" key="6">
    <source>
        <dbReference type="ARBA" id="ARBA00022692"/>
    </source>
</evidence>
<feature type="domain" description="AprE-like beta-barrel" evidence="11">
    <location>
        <begin position="361"/>
        <end position="451"/>
    </location>
</feature>
<evidence type="ECO:0000256" key="3">
    <source>
        <dbReference type="ARBA" id="ARBA00022448"/>
    </source>
</evidence>
<feature type="domain" description="AprE-like long alpha-helical hairpin" evidence="10">
    <location>
        <begin position="127"/>
        <end position="318"/>
    </location>
</feature>
<evidence type="ECO:0000256" key="4">
    <source>
        <dbReference type="ARBA" id="ARBA00022475"/>
    </source>
</evidence>
<keyword evidence="8 9" id="KW-0472">Membrane</keyword>
<dbReference type="Gene3D" id="2.40.50.100">
    <property type="match status" value="1"/>
</dbReference>
<accession>A0A3N1MIC7</accession>
<dbReference type="EMBL" id="RJKX01000004">
    <property type="protein sequence ID" value="ROQ03099.1"/>
    <property type="molecule type" value="Genomic_DNA"/>
</dbReference>
<keyword evidence="5 9" id="KW-0997">Cell inner membrane</keyword>
<dbReference type="OrthoDB" id="9810980at2"/>
<dbReference type="InterPro" id="IPR058781">
    <property type="entry name" value="HH_AprE-like"/>
</dbReference>
<dbReference type="InterPro" id="IPR058982">
    <property type="entry name" value="Beta-barrel_AprE"/>
</dbReference>
<evidence type="ECO:0000259" key="11">
    <source>
        <dbReference type="Pfam" id="PF26002"/>
    </source>
</evidence>
<dbReference type="PANTHER" id="PTHR30386:SF17">
    <property type="entry name" value="ALKALINE PROTEASE SECRETION PROTEIN APRE"/>
    <property type="match status" value="1"/>
</dbReference>
<comment type="caution">
    <text evidence="12">The sequence shown here is derived from an EMBL/GenBank/DDBJ whole genome shotgun (WGS) entry which is preliminary data.</text>
</comment>
<evidence type="ECO:0000313" key="12">
    <source>
        <dbReference type="EMBL" id="ROQ03099.1"/>
    </source>
</evidence>
<evidence type="ECO:0000256" key="9">
    <source>
        <dbReference type="RuleBase" id="RU365093"/>
    </source>
</evidence>